<accession>A0A3D9YYK4</accession>
<evidence type="ECO:0000313" key="3">
    <source>
        <dbReference type="Proteomes" id="UP000256900"/>
    </source>
</evidence>
<dbReference type="EMBL" id="QUMO01000003">
    <property type="protein sequence ID" value="REF85962.1"/>
    <property type="molecule type" value="Genomic_DNA"/>
</dbReference>
<reference evidence="2 3" key="1">
    <citation type="submission" date="2018-08" db="EMBL/GenBank/DDBJ databases">
        <title>Genomic Encyclopedia of Type Strains, Phase IV (KMG-IV): sequencing the most valuable type-strain genomes for metagenomic binning, comparative biology and taxonomic classification.</title>
        <authorList>
            <person name="Goeker M."/>
        </authorList>
    </citation>
    <scope>NUCLEOTIDE SEQUENCE [LARGE SCALE GENOMIC DNA]</scope>
    <source>
        <strain evidence="2 3">BW863</strain>
    </source>
</reference>
<dbReference type="Proteomes" id="UP000256900">
    <property type="component" value="Unassembled WGS sequence"/>
</dbReference>
<dbReference type="SUPFAM" id="SSF75005">
    <property type="entry name" value="Arabinanase/levansucrase/invertase"/>
    <property type="match status" value="1"/>
</dbReference>
<protein>
    <recommendedName>
        <fullName evidence="4">BNR repeat neuraminidase</fullName>
    </recommendedName>
</protein>
<dbReference type="OrthoDB" id="7042075at2"/>
<keyword evidence="3" id="KW-1185">Reference proteome</keyword>
<keyword evidence="1" id="KW-0732">Signal</keyword>
<name>A0A3D9YYK4_9HYPH</name>
<sequence length="391" mass="42733">MSIERTSRHAACAAFALALATPAADAASLPQLNVSLAGNPQVVFDMMREDCDPPDVMPDVNARAFRDSSGKIVFFGLHSINRTLRGPDLSHLKLDCHIVLDSGNDPNPAHYNDRNFITATWTPNGKDVAALVHHEYHADNFGRCSVKDSLGCWYNTVVAYRSADGGQNFIKAAPLVVAAAPFTQDAGQGRHRGFFNPSNIFSDGHYEYFFAATTGWDGQPYGACLFRSSTPLDSASWRAYDGRAYSIRYTDPYRQPDPGVKACAQIGPFTFPVGAVVRLRRSGDWLAVFDAQHNDTLFPVDGIYYATGHDPLHWSLPKLLRAGPNLSSDSCATNVAVSYPSILAEDSTGRNFDNAGEDDAFLYFIAITMKDCQAGPRLLLRQKLKITPEAG</sequence>
<gene>
    <name evidence="2" type="ORF">DES32_2002</name>
</gene>
<dbReference type="RefSeq" id="WP_115836557.1">
    <property type="nucleotide sequence ID" value="NZ_CP025086.1"/>
</dbReference>
<dbReference type="InterPro" id="IPR023296">
    <property type="entry name" value="Glyco_hydro_beta-prop_sf"/>
</dbReference>
<organism evidence="2 3">
    <name type="scientific">Methylovirgula ligni</name>
    <dbReference type="NCBI Taxonomy" id="569860"/>
    <lineage>
        <taxon>Bacteria</taxon>
        <taxon>Pseudomonadati</taxon>
        <taxon>Pseudomonadota</taxon>
        <taxon>Alphaproteobacteria</taxon>
        <taxon>Hyphomicrobiales</taxon>
        <taxon>Beijerinckiaceae</taxon>
        <taxon>Methylovirgula</taxon>
    </lineage>
</organism>
<evidence type="ECO:0000256" key="1">
    <source>
        <dbReference type="SAM" id="SignalP"/>
    </source>
</evidence>
<comment type="caution">
    <text evidence="2">The sequence shown here is derived from an EMBL/GenBank/DDBJ whole genome shotgun (WGS) entry which is preliminary data.</text>
</comment>
<feature type="chain" id="PRO_5017737935" description="BNR repeat neuraminidase" evidence="1">
    <location>
        <begin position="27"/>
        <end position="391"/>
    </location>
</feature>
<feature type="signal peptide" evidence="1">
    <location>
        <begin position="1"/>
        <end position="26"/>
    </location>
</feature>
<dbReference type="AlphaFoldDB" id="A0A3D9YYK4"/>
<proteinExistence type="predicted"/>
<evidence type="ECO:0000313" key="2">
    <source>
        <dbReference type="EMBL" id="REF85962.1"/>
    </source>
</evidence>
<evidence type="ECO:0008006" key="4">
    <source>
        <dbReference type="Google" id="ProtNLM"/>
    </source>
</evidence>